<keyword evidence="2" id="KW-0560">Oxidoreductase</keyword>
<dbReference type="PANTHER" id="PTHR22604">
    <property type="entry name" value="OXIDOREDUCTASES"/>
    <property type="match status" value="1"/>
</dbReference>
<dbReference type="Gene3D" id="1.10.630.10">
    <property type="entry name" value="Cytochrome P450"/>
    <property type="match status" value="1"/>
</dbReference>
<evidence type="ECO:0000256" key="3">
    <source>
        <dbReference type="ARBA" id="ARBA00038984"/>
    </source>
</evidence>
<feature type="region of interest" description="Disordered" evidence="6">
    <location>
        <begin position="1"/>
        <end position="52"/>
    </location>
</feature>
<evidence type="ECO:0000313" key="9">
    <source>
        <dbReference type="EMBL" id="GMG46788.1"/>
    </source>
</evidence>
<dbReference type="InterPro" id="IPR036396">
    <property type="entry name" value="Cyt_P450_sf"/>
</dbReference>
<evidence type="ECO:0000259" key="8">
    <source>
        <dbReference type="Pfam" id="PF22725"/>
    </source>
</evidence>
<dbReference type="Pfam" id="PF01408">
    <property type="entry name" value="GFO_IDH_MocA"/>
    <property type="match status" value="1"/>
</dbReference>
<dbReference type="Gene3D" id="3.40.50.720">
    <property type="entry name" value="NAD(P)-binding Rossmann-like Domain"/>
    <property type="match status" value="1"/>
</dbReference>
<gene>
    <name evidence="9" type="ORF">Aory05_000558500</name>
</gene>
<feature type="domain" description="GFO/IDH/MocA-like oxidoreductase" evidence="8">
    <location>
        <begin position="295"/>
        <end position="416"/>
    </location>
</feature>
<dbReference type="SUPFAM" id="SSF51735">
    <property type="entry name" value="NAD(P)-binding Rossmann-fold domains"/>
    <property type="match status" value="1"/>
</dbReference>
<name>A0ABQ6KNB8_ASPOZ</name>
<proteinExistence type="inferred from homology"/>
<evidence type="ECO:0000313" key="10">
    <source>
        <dbReference type="Proteomes" id="UP001165189"/>
    </source>
</evidence>
<sequence length="501" mass="55545">MADTEKPNASDNKPHHHLNTDVEHSSGENQSAKEANDPNVVNFDGPDDLENPHELVDCEQNGSNCHRVDDDNALVTIYTCASLPSLSSLVASMASQGDVVQVNNNVMHRDKDVWGEDADEFKSERWFGLRPYWDFVPHSGGPRRYPAQLLVTTEASYVVARFCQRSKAVENRDVNGYIPIMRAGPVDSNGVKIAVTPFAAKYCPQSTPTIYASYEEVYNDPNVDVVYIGTPHSFHKRNCLDAIRAGKPILCEKAFTLNAAEAREVFAAAAEKNVYVHEAMWLRHRPLVHELRRLLYEEKVIGDVFRTIVDFALDVDIPSLPPTSRYRDPALGAGSLLDLGVYALTWAMLTLDPKSPGASELPQVLATQTHLHGVEVTTGVLLRYLSSGRQGIVSSTTMMPGDPVHIARIQGTKGYIDVEGPAASMPLSFTVYEKNAAEKGGKKFDFPRIGRGYIYEADNTALDVLAGRKQNELMPWSETLRVMEIMDEIRRQGGTRYPVDV</sequence>
<comment type="catalytic activity">
    <reaction evidence="5">
        <text>D-xylose + NADP(+) = D-xylono-1,5-lactone + NADPH + H(+)</text>
        <dbReference type="Rhea" id="RHEA:22000"/>
        <dbReference type="ChEBI" id="CHEBI:15378"/>
        <dbReference type="ChEBI" id="CHEBI:15867"/>
        <dbReference type="ChEBI" id="CHEBI:53455"/>
        <dbReference type="ChEBI" id="CHEBI:57783"/>
        <dbReference type="ChEBI" id="CHEBI:58349"/>
        <dbReference type="EC" id="1.1.1.179"/>
    </reaction>
</comment>
<accession>A0ABQ6KNB8</accession>
<dbReference type="Gene3D" id="3.30.360.10">
    <property type="entry name" value="Dihydrodipicolinate Reductase, domain 2"/>
    <property type="match status" value="1"/>
</dbReference>
<dbReference type="Pfam" id="PF22725">
    <property type="entry name" value="GFO_IDH_MocA_C3"/>
    <property type="match status" value="1"/>
</dbReference>
<dbReference type="EMBL" id="BSYB01000020">
    <property type="protein sequence ID" value="GMG46788.1"/>
    <property type="molecule type" value="Genomic_DNA"/>
</dbReference>
<dbReference type="InterPro" id="IPR036291">
    <property type="entry name" value="NAD(P)-bd_dom_sf"/>
</dbReference>
<evidence type="ECO:0000256" key="4">
    <source>
        <dbReference type="ARBA" id="ARBA00042988"/>
    </source>
</evidence>
<dbReference type="InterPro" id="IPR050984">
    <property type="entry name" value="Gfo/Idh/MocA_domain"/>
</dbReference>
<dbReference type="PANTHER" id="PTHR22604:SF105">
    <property type="entry name" value="TRANS-1,2-DIHYDROBENZENE-1,2-DIOL DEHYDROGENASE"/>
    <property type="match status" value="1"/>
</dbReference>
<comment type="caution">
    <text evidence="9">The sequence shown here is derived from an EMBL/GenBank/DDBJ whole genome shotgun (WGS) entry which is preliminary data.</text>
</comment>
<comment type="similarity">
    <text evidence="1">Belongs to the Gfo/Idh/MocA family.</text>
</comment>
<dbReference type="InterPro" id="IPR055170">
    <property type="entry name" value="GFO_IDH_MocA-like_dom"/>
</dbReference>
<feature type="domain" description="Gfo/Idh/MocA-like oxidoreductase N-terminal" evidence="7">
    <location>
        <begin position="210"/>
        <end position="277"/>
    </location>
</feature>
<dbReference type="EC" id="1.1.1.179" evidence="3"/>
<dbReference type="Proteomes" id="UP001165189">
    <property type="component" value="Unassembled WGS sequence"/>
</dbReference>
<evidence type="ECO:0000256" key="1">
    <source>
        <dbReference type="ARBA" id="ARBA00010928"/>
    </source>
</evidence>
<reference evidence="9" key="1">
    <citation type="submission" date="2023-04" db="EMBL/GenBank/DDBJ databases">
        <title>Aspergillus oryzae var. brunneus NBRC 4377.</title>
        <authorList>
            <person name="Ichikawa N."/>
            <person name="Sato H."/>
            <person name="Tonouchi N."/>
        </authorList>
    </citation>
    <scope>NUCLEOTIDE SEQUENCE</scope>
    <source>
        <strain evidence="9">NBRC 4377</strain>
    </source>
</reference>
<dbReference type="SUPFAM" id="SSF48264">
    <property type="entry name" value="Cytochrome P450"/>
    <property type="match status" value="1"/>
</dbReference>
<dbReference type="SUPFAM" id="SSF55347">
    <property type="entry name" value="Glyceraldehyde-3-phosphate dehydrogenase-like, C-terminal domain"/>
    <property type="match status" value="1"/>
</dbReference>
<dbReference type="InterPro" id="IPR000683">
    <property type="entry name" value="Gfo/Idh/MocA-like_OxRdtase_N"/>
</dbReference>
<evidence type="ECO:0000256" key="2">
    <source>
        <dbReference type="ARBA" id="ARBA00023002"/>
    </source>
</evidence>
<organism evidence="9 10">
    <name type="scientific">Aspergillus oryzae var. brunneus</name>
    <dbReference type="NCBI Taxonomy" id="332754"/>
    <lineage>
        <taxon>Eukaryota</taxon>
        <taxon>Fungi</taxon>
        <taxon>Dikarya</taxon>
        <taxon>Ascomycota</taxon>
        <taxon>Pezizomycotina</taxon>
        <taxon>Eurotiomycetes</taxon>
        <taxon>Eurotiomycetidae</taxon>
        <taxon>Eurotiales</taxon>
        <taxon>Aspergillaceae</taxon>
        <taxon>Aspergillus</taxon>
        <taxon>Aspergillus subgen. Circumdati</taxon>
    </lineage>
</organism>
<evidence type="ECO:0000259" key="7">
    <source>
        <dbReference type="Pfam" id="PF01408"/>
    </source>
</evidence>
<keyword evidence="10" id="KW-1185">Reference proteome</keyword>
<evidence type="ECO:0000256" key="5">
    <source>
        <dbReference type="ARBA" id="ARBA00049233"/>
    </source>
</evidence>
<evidence type="ECO:0000256" key="6">
    <source>
        <dbReference type="SAM" id="MobiDB-lite"/>
    </source>
</evidence>
<protein>
    <recommendedName>
        <fullName evidence="3">D-xylose 1-dehydrogenase (NADP(+), D-xylono-1,5-lactone-forming)</fullName>
        <ecNumber evidence="3">1.1.1.179</ecNumber>
    </recommendedName>
    <alternativeName>
        <fullName evidence="4">D-xylose-NADP dehydrogenase</fullName>
    </alternativeName>
</protein>